<evidence type="ECO:0000256" key="10">
    <source>
        <dbReference type="PROSITE-ProRule" id="PRU10040"/>
    </source>
</evidence>
<evidence type="ECO:0000259" key="13">
    <source>
        <dbReference type="Pfam" id="PF01095"/>
    </source>
</evidence>
<keyword evidence="8" id="KW-0961">Cell wall biogenesis/degradation</keyword>
<dbReference type="Proteomes" id="UP000595140">
    <property type="component" value="Unassembled WGS sequence"/>
</dbReference>
<dbReference type="GO" id="GO:0030599">
    <property type="term" value="F:pectinesterase activity"/>
    <property type="evidence" value="ECO:0007669"/>
    <property type="project" value="UniProtKB-UniRule"/>
</dbReference>
<evidence type="ECO:0000256" key="4">
    <source>
        <dbReference type="ARBA" id="ARBA00022512"/>
    </source>
</evidence>
<evidence type="ECO:0000256" key="6">
    <source>
        <dbReference type="ARBA" id="ARBA00022801"/>
    </source>
</evidence>
<evidence type="ECO:0000256" key="9">
    <source>
        <dbReference type="ARBA" id="ARBA00047928"/>
    </source>
</evidence>
<evidence type="ECO:0000256" key="11">
    <source>
        <dbReference type="RuleBase" id="RU000589"/>
    </source>
</evidence>
<dbReference type="InterPro" id="IPR011050">
    <property type="entry name" value="Pectin_lyase_fold/virulence"/>
</dbReference>
<evidence type="ECO:0000256" key="3">
    <source>
        <dbReference type="ARBA" id="ARBA00013229"/>
    </source>
</evidence>
<organism evidence="14 15">
    <name type="scientific">Cuscuta campestris</name>
    <dbReference type="NCBI Taxonomy" id="132261"/>
    <lineage>
        <taxon>Eukaryota</taxon>
        <taxon>Viridiplantae</taxon>
        <taxon>Streptophyta</taxon>
        <taxon>Embryophyta</taxon>
        <taxon>Tracheophyta</taxon>
        <taxon>Spermatophyta</taxon>
        <taxon>Magnoliopsida</taxon>
        <taxon>eudicotyledons</taxon>
        <taxon>Gunneridae</taxon>
        <taxon>Pentapetalae</taxon>
        <taxon>asterids</taxon>
        <taxon>lamiids</taxon>
        <taxon>Solanales</taxon>
        <taxon>Convolvulaceae</taxon>
        <taxon>Cuscuteae</taxon>
        <taxon>Cuscuta</taxon>
        <taxon>Cuscuta subgen. Grammica</taxon>
        <taxon>Cuscuta sect. Cleistogrammica</taxon>
    </lineage>
</organism>
<proteinExistence type="predicted"/>
<dbReference type="UniPathway" id="UPA00545">
    <property type="reaction ID" value="UER00823"/>
</dbReference>
<dbReference type="PANTHER" id="PTHR31707">
    <property type="entry name" value="PECTINESTERASE"/>
    <property type="match status" value="1"/>
</dbReference>
<dbReference type="InterPro" id="IPR033131">
    <property type="entry name" value="Pectinesterase_Asp_AS"/>
</dbReference>
<dbReference type="Gene3D" id="2.160.20.10">
    <property type="entry name" value="Single-stranded right-handed beta-helix, Pectin lyase-like"/>
    <property type="match status" value="1"/>
</dbReference>
<dbReference type="AlphaFoldDB" id="A0A484NDX9"/>
<feature type="domain" description="Pectinesterase catalytic" evidence="13">
    <location>
        <begin position="48"/>
        <end position="337"/>
    </location>
</feature>
<dbReference type="PROSITE" id="PS00503">
    <property type="entry name" value="PECTINESTERASE_2"/>
    <property type="match status" value="1"/>
</dbReference>
<comment type="subcellular location">
    <subcellularLocation>
        <location evidence="1">Secreted</location>
        <location evidence="1">Cell wall</location>
    </subcellularLocation>
</comment>
<evidence type="ECO:0000256" key="2">
    <source>
        <dbReference type="ARBA" id="ARBA00005184"/>
    </source>
</evidence>
<dbReference type="Pfam" id="PF01095">
    <property type="entry name" value="Pectinesterase"/>
    <property type="match status" value="1"/>
</dbReference>
<feature type="signal peptide" evidence="12">
    <location>
        <begin position="1"/>
        <end position="38"/>
    </location>
</feature>
<dbReference type="EMBL" id="OOIL02006662">
    <property type="protein sequence ID" value="VFQ99595.1"/>
    <property type="molecule type" value="Genomic_DNA"/>
</dbReference>
<evidence type="ECO:0000313" key="14">
    <source>
        <dbReference type="EMBL" id="VFQ99595.1"/>
    </source>
</evidence>
<keyword evidence="15" id="KW-1185">Reference proteome</keyword>
<evidence type="ECO:0000256" key="1">
    <source>
        <dbReference type="ARBA" id="ARBA00004191"/>
    </source>
</evidence>
<dbReference type="OrthoDB" id="2019149at2759"/>
<feature type="active site" evidence="10">
    <location>
        <position position="189"/>
    </location>
</feature>
<gene>
    <name evidence="14" type="ORF">CCAM_LOCUS41371</name>
</gene>
<comment type="catalytic activity">
    <reaction evidence="9 11">
        <text>[(1-&gt;4)-alpha-D-galacturonosyl methyl ester](n) + n H2O = [(1-&gt;4)-alpha-D-galacturonosyl](n) + n methanol + n H(+)</text>
        <dbReference type="Rhea" id="RHEA:22380"/>
        <dbReference type="Rhea" id="RHEA-COMP:14570"/>
        <dbReference type="Rhea" id="RHEA-COMP:14573"/>
        <dbReference type="ChEBI" id="CHEBI:15377"/>
        <dbReference type="ChEBI" id="CHEBI:15378"/>
        <dbReference type="ChEBI" id="CHEBI:17790"/>
        <dbReference type="ChEBI" id="CHEBI:140522"/>
        <dbReference type="ChEBI" id="CHEBI:140523"/>
        <dbReference type="EC" id="3.1.1.11"/>
    </reaction>
</comment>
<reference evidence="14 15" key="1">
    <citation type="submission" date="2018-04" db="EMBL/GenBank/DDBJ databases">
        <authorList>
            <person name="Vogel A."/>
        </authorList>
    </citation>
    <scope>NUCLEOTIDE SEQUENCE [LARGE SCALE GENOMIC DNA]</scope>
</reference>
<evidence type="ECO:0000256" key="5">
    <source>
        <dbReference type="ARBA" id="ARBA00022525"/>
    </source>
</evidence>
<dbReference type="InterPro" id="IPR000070">
    <property type="entry name" value="Pectinesterase_cat"/>
</dbReference>
<dbReference type="InterPro" id="IPR012334">
    <property type="entry name" value="Pectin_lyas_fold"/>
</dbReference>
<accession>A0A484NDX9</accession>
<evidence type="ECO:0000256" key="8">
    <source>
        <dbReference type="ARBA" id="ARBA00023316"/>
    </source>
</evidence>
<name>A0A484NDX9_9ASTE</name>
<keyword evidence="4" id="KW-0134">Cell wall</keyword>
<dbReference type="FunFam" id="2.160.20.10:FF:000029">
    <property type="entry name" value="Pectinesterase 4"/>
    <property type="match status" value="1"/>
</dbReference>
<protein>
    <recommendedName>
        <fullName evidence="3 11">Pectinesterase</fullName>
        <ecNumber evidence="3 11">3.1.1.11</ecNumber>
    </recommendedName>
</protein>
<dbReference type="GO" id="GO:0045490">
    <property type="term" value="P:pectin catabolic process"/>
    <property type="evidence" value="ECO:0007669"/>
    <property type="project" value="UniProtKB-UniRule"/>
</dbReference>
<keyword evidence="5" id="KW-0964">Secreted</keyword>
<feature type="chain" id="PRO_5019712043" description="Pectinesterase" evidence="12">
    <location>
        <begin position="39"/>
        <end position="351"/>
    </location>
</feature>
<keyword evidence="7 11" id="KW-0063">Aspartyl esterase</keyword>
<evidence type="ECO:0000256" key="7">
    <source>
        <dbReference type="ARBA" id="ARBA00023085"/>
    </source>
</evidence>
<keyword evidence="12" id="KW-0732">Signal</keyword>
<comment type="pathway">
    <text evidence="2 11">Glycan metabolism; pectin degradation; 2-dehydro-3-deoxy-D-gluconate from pectin: step 1/5.</text>
</comment>
<dbReference type="GO" id="GO:0042545">
    <property type="term" value="P:cell wall modification"/>
    <property type="evidence" value="ECO:0007669"/>
    <property type="project" value="UniProtKB-UniRule"/>
</dbReference>
<evidence type="ECO:0000256" key="12">
    <source>
        <dbReference type="SAM" id="SignalP"/>
    </source>
</evidence>
<dbReference type="EC" id="3.1.1.11" evidence="3 11"/>
<dbReference type="SUPFAM" id="SSF51126">
    <property type="entry name" value="Pectin lyase-like"/>
    <property type="match status" value="1"/>
</dbReference>
<sequence>MHAKFNYLRAKLCSMHKLGVFLFLAISLFTIPPPQVAADYMPPPANLVVGSGPGNIRTITEAIAIAIQKRVWRRRFVIKITAGVYNESVFVDNHLPRLTLLGDGKGVTIITGQRSVNGVGGSTFDTATFASGITFRNTAGPGNGQAVALRVSGDRAVFYECSIEGYQDTLYVYEGRQFYKNCDIYGTVDFIFGNAKAVFQDCNIYARKPGNDGAVVITASKREGPTEETGIVIHSSRVMPDPASNLRGTVGYLGRPWGVYSRAVFMETVIDSFIDPSGWTWWDGKEPSFQSTVYYAEYGNTGPGSGTARRVKWGGVHQLMTPAEAMPFTVGVFIDGNSWLPSSGVPYKSGL</sequence>
<keyword evidence="6 11" id="KW-0378">Hydrolase</keyword>
<evidence type="ECO:0000313" key="15">
    <source>
        <dbReference type="Proteomes" id="UP000595140"/>
    </source>
</evidence>